<evidence type="ECO:0000256" key="1">
    <source>
        <dbReference type="SAM" id="Phobius"/>
    </source>
</evidence>
<evidence type="ECO:0000313" key="2">
    <source>
        <dbReference type="EMBL" id="AQT06385.1"/>
    </source>
</evidence>
<accession>A0A1U9LIV0</accession>
<dbReference type="Gene3D" id="3.30.1690.10">
    <property type="entry name" value="TcpA-like pilin"/>
    <property type="match status" value="1"/>
</dbReference>
<keyword evidence="1" id="KW-0812">Transmembrane</keyword>
<dbReference type="AlphaFoldDB" id="A0A1U9LIV0"/>
<proteinExistence type="predicted"/>
<dbReference type="Proteomes" id="UP000189055">
    <property type="component" value="Plasmid pAC1084_1"/>
</dbReference>
<dbReference type="InterPro" id="IPR045584">
    <property type="entry name" value="Pilin-like"/>
</dbReference>
<protein>
    <recommendedName>
        <fullName evidence="4">Type 4 secretion system PilS N-terminal domain-containing protein</fullName>
    </recommendedName>
</protein>
<organism evidence="2 3">
    <name type="scientific">Acetobacter persici</name>
    <dbReference type="NCBI Taxonomy" id="1076596"/>
    <lineage>
        <taxon>Bacteria</taxon>
        <taxon>Pseudomonadati</taxon>
        <taxon>Pseudomonadota</taxon>
        <taxon>Alphaproteobacteria</taxon>
        <taxon>Acetobacterales</taxon>
        <taxon>Acetobacteraceae</taxon>
        <taxon>Acetobacter</taxon>
    </lineage>
</organism>
<keyword evidence="1" id="KW-1133">Transmembrane helix</keyword>
<evidence type="ECO:0008006" key="4">
    <source>
        <dbReference type="Google" id="ProtNLM"/>
    </source>
</evidence>
<sequence length="172" mass="18652">MLRRHRHDRSESGYTPLQISAGLIVVAAMTALTVSVVHASLVDMRIRTTYVRLQDVIAATEDYISDTHGYSFSTNDLLAQGSIPTSIAPQTGGIVIGYQQVTITGAPDHTEVKIQGLSRRACARLLMYDFGSRVAGRSANQSHGNSPRFPNLQFAESACALPETNSITFSIK</sequence>
<evidence type="ECO:0000313" key="3">
    <source>
        <dbReference type="Proteomes" id="UP000189055"/>
    </source>
</evidence>
<keyword evidence="1" id="KW-0472">Membrane</keyword>
<gene>
    <name evidence="2" type="ORF">A0U91_15330</name>
</gene>
<feature type="transmembrane region" description="Helical" evidence="1">
    <location>
        <begin position="20"/>
        <end position="42"/>
    </location>
</feature>
<dbReference type="EMBL" id="CP014688">
    <property type="protein sequence ID" value="AQT06385.1"/>
    <property type="molecule type" value="Genomic_DNA"/>
</dbReference>
<dbReference type="SUPFAM" id="SSF54523">
    <property type="entry name" value="Pili subunits"/>
    <property type="match status" value="1"/>
</dbReference>
<reference evidence="2 3" key="1">
    <citation type="submission" date="2016-03" db="EMBL/GenBank/DDBJ databases">
        <title>Acetic acid bacteria sequencing.</title>
        <authorList>
            <person name="Brandt J."/>
            <person name="Jakob F."/>
            <person name="Vogel R.F."/>
        </authorList>
    </citation>
    <scope>NUCLEOTIDE SEQUENCE [LARGE SCALE GENOMIC DNA]</scope>
    <source>
        <strain evidence="2 3">TMW2.1084</strain>
        <plasmid evidence="3">pac1084_1</plasmid>
    </source>
</reference>
<dbReference type="KEGG" id="aper:A0U91_15330"/>
<name>A0A1U9LIV0_9PROT</name>
<geneLocation type="plasmid" evidence="3">
    <name>pac1084_1</name>
</geneLocation>
<keyword evidence="2" id="KW-0614">Plasmid</keyword>